<dbReference type="Pfam" id="PF17900">
    <property type="entry name" value="Peptidase_M1_N"/>
    <property type="match status" value="1"/>
</dbReference>
<dbReference type="PRINTS" id="PR00756">
    <property type="entry name" value="ALADIPTASE"/>
</dbReference>
<name>A0AA87RHZ7_9MICO</name>
<evidence type="ECO:0000256" key="6">
    <source>
        <dbReference type="ARBA" id="ARBA00022670"/>
    </source>
</evidence>
<keyword evidence="9" id="KW-0862">Zinc</keyword>
<keyword evidence="7" id="KW-0479">Metal-binding</keyword>
<dbReference type="InterPro" id="IPR042097">
    <property type="entry name" value="Aminopeptidase_N-like_N_sf"/>
</dbReference>
<dbReference type="InterPro" id="IPR001930">
    <property type="entry name" value="Peptidase_M1"/>
</dbReference>
<evidence type="ECO:0000256" key="11">
    <source>
        <dbReference type="ARBA" id="ARBA00029811"/>
    </source>
</evidence>
<dbReference type="Pfam" id="PF01433">
    <property type="entry name" value="Peptidase_M1"/>
    <property type="match status" value="1"/>
</dbReference>
<dbReference type="InterPro" id="IPR050344">
    <property type="entry name" value="Peptidase_M1_aminopeptidases"/>
</dbReference>
<dbReference type="InterPro" id="IPR027268">
    <property type="entry name" value="Peptidase_M4/M1_CTD_sf"/>
</dbReference>
<protein>
    <recommendedName>
        <fullName evidence="5">Aminopeptidase N</fullName>
        <ecNumber evidence="4">3.4.11.2</ecNumber>
    </recommendedName>
    <alternativeName>
        <fullName evidence="11">Alanine aminopeptidase</fullName>
    </alternativeName>
    <alternativeName>
        <fullName evidence="12">Lysyl aminopeptidase</fullName>
    </alternativeName>
</protein>
<comment type="catalytic activity">
    <reaction evidence="1">
        <text>Release of an N-terminal amino acid, Xaa-|-Yaa- from a peptide, amide or arylamide. Xaa is preferably Ala, but may be most amino acids including Pro (slow action). When a terminal hydrophobic residue is followed by a prolyl residue, the two may be released as an intact Xaa-Pro dipeptide.</text>
        <dbReference type="EC" id="3.4.11.2"/>
    </reaction>
</comment>
<evidence type="ECO:0000256" key="7">
    <source>
        <dbReference type="ARBA" id="ARBA00022723"/>
    </source>
</evidence>
<comment type="cofactor">
    <cofactor evidence="2">
        <name>Zn(2+)</name>
        <dbReference type="ChEBI" id="CHEBI:29105"/>
    </cofactor>
</comment>
<sequence length="460" mass="50628">MSRSEPQAPRPATRPLGGEPYAPASGDLGWSATHYDLELQYRMATNRLDGVARITGRAERELRAIRLDLVGLRASRVSLDGARRTQHAQRPGTLTVTPAAPVPAGASFELEIAYAGSPTPRRTAWGTVGWEELEDGVIVASQPTGAPTWYPCNDRPSNKATHRIRITTEQGYRVVASGLLVDERTSSGRTSRTFETRVPVATYLTTVQIGRYVRRATVHDEVPVVAFYPPALERRVLADLAPLPRMLACFVERFGAYPFDDYTVVVTPDDLEIPLESHAGAVFGANLIDGRGGEERLMAHELAHQWFGNSVGVAGWQHIWLNEGLACYAEWLWSEAAGRETTDALARSHHARLAALPQDIVLGDPGAALMFDDRIYKRGALLVHALRLTIGDVRFFGLLHDWTALHPHSTATTADFRRLAGTIADEPLERLFDSWLLETALPALPARAARGVGPRARHRR</sequence>
<dbReference type="SUPFAM" id="SSF63737">
    <property type="entry name" value="Leukotriene A4 hydrolase N-terminal domain"/>
    <property type="match status" value="1"/>
</dbReference>
<accession>A0AA87RHZ7</accession>
<evidence type="ECO:0000256" key="8">
    <source>
        <dbReference type="ARBA" id="ARBA00022801"/>
    </source>
</evidence>
<dbReference type="Proteomes" id="UP000321749">
    <property type="component" value="Unassembled WGS sequence"/>
</dbReference>
<keyword evidence="6" id="KW-0645">Protease</keyword>
<evidence type="ECO:0000256" key="12">
    <source>
        <dbReference type="ARBA" id="ARBA00031533"/>
    </source>
</evidence>
<dbReference type="Gene3D" id="1.10.390.10">
    <property type="entry name" value="Neutral Protease Domain 2"/>
    <property type="match status" value="1"/>
</dbReference>
<evidence type="ECO:0000259" key="15">
    <source>
        <dbReference type="Pfam" id="PF17900"/>
    </source>
</evidence>
<organism evidence="16 17">
    <name type="scientific">Agrococcus baldri</name>
    <dbReference type="NCBI Taxonomy" id="153730"/>
    <lineage>
        <taxon>Bacteria</taxon>
        <taxon>Bacillati</taxon>
        <taxon>Actinomycetota</taxon>
        <taxon>Actinomycetes</taxon>
        <taxon>Micrococcales</taxon>
        <taxon>Microbacteriaceae</taxon>
        <taxon>Agrococcus</taxon>
    </lineage>
</organism>
<dbReference type="SUPFAM" id="SSF55486">
    <property type="entry name" value="Metalloproteases ('zincins'), catalytic domain"/>
    <property type="match status" value="1"/>
</dbReference>
<evidence type="ECO:0000256" key="13">
    <source>
        <dbReference type="SAM" id="MobiDB-lite"/>
    </source>
</evidence>
<evidence type="ECO:0000256" key="2">
    <source>
        <dbReference type="ARBA" id="ARBA00001947"/>
    </source>
</evidence>
<proteinExistence type="inferred from homology"/>
<keyword evidence="16" id="KW-0031">Aminopeptidase</keyword>
<keyword evidence="17" id="KW-1185">Reference proteome</keyword>
<comment type="similarity">
    <text evidence="3">Belongs to the peptidase M1 family.</text>
</comment>
<reference evidence="16 17" key="1">
    <citation type="submission" date="2019-07" db="EMBL/GenBank/DDBJ databases">
        <title>Whole genome shotgun sequence of Agrococcus baldri NBRC 103055.</title>
        <authorList>
            <person name="Hosoyama A."/>
            <person name="Uohara A."/>
            <person name="Ohji S."/>
            <person name="Ichikawa N."/>
        </authorList>
    </citation>
    <scope>NUCLEOTIDE SEQUENCE [LARGE SCALE GENOMIC DNA]</scope>
    <source>
        <strain evidence="16 17">NBRC 103055</strain>
    </source>
</reference>
<gene>
    <name evidence="16" type="ORF">ABA31_20320</name>
</gene>
<dbReference type="GO" id="GO:0008237">
    <property type="term" value="F:metallopeptidase activity"/>
    <property type="evidence" value="ECO:0007669"/>
    <property type="project" value="UniProtKB-KW"/>
</dbReference>
<dbReference type="CDD" id="cd09603">
    <property type="entry name" value="M1_APN_like"/>
    <property type="match status" value="1"/>
</dbReference>
<feature type="region of interest" description="Disordered" evidence="13">
    <location>
        <begin position="1"/>
        <end position="22"/>
    </location>
</feature>
<dbReference type="InterPro" id="IPR014782">
    <property type="entry name" value="Peptidase_M1_dom"/>
</dbReference>
<keyword evidence="10" id="KW-0482">Metalloprotease</keyword>
<evidence type="ECO:0000256" key="1">
    <source>
        <dbReference type="ARBA" id="ARBA00000098"/>
    </source>
</evidence>
<evidence type="ECO:0000256" key="10">
    <source>
        <dbReference type="ARBA" id="ARBA00023049"/>
    </source>
</evidence>
<keyword evidence="8" id="KW-0378">Hydrolase</keyword>
<dbReference type="AlphaFoldDB" id="A0AA87RHZ7"/>
<dbReference type="EC" id="3.4.11.2" evidence="4"/>
<comment type="caution">
    <text evidence="16">The sequence shown here is derived from an EMBL/GenBank/DDBJ whole genome shotgun (WGS) entry which is preliminary data.</text>
</comment>
<evidence type="ECO:0000313" key="16">
    <source>
        <dbReference type="EMBL" id="GEK80681.1"/>
    </source>
</evidence>
<feature type="domain" description="Peptidase M1 membrane alanine aminopeptidase" evidence="14">
    <location>
        <begin position="295"/>
        <end position="435"/>
    </location>
</feature>
<feature type="domain" description="Aminopeptidase N-like N-terminal" evidence="15">
    <location>
        <begin position="33"/>
        <end position="204"/>
    </location>
</feature>
<dbReference type="PANTHER" id="PTHR11533">
    <property type="entry name" value="PROTEASE M1 ZINC METALLOPROTEASE"/>
    <property type="match status" value="1"/>
</dbReference>
<evidence type="ECO:0000256" key="3">
    <source>
        <dbReference type="ARBA" id="ARBA00010136"/>
    </source>
</evidence>
<dbReference type="Gene3D" id="2.60.40.1730">
    <property type="entry name" value="tricorn interacting facor f3 domain"/>
    <property type="match status" value="1"/>
</dbReference>
<dbReference type="GO" id="GO:0008270">
    <property type="term" value="F:zinc ion binding"/>
    <property type="evidence" value="ECO:0007669"/>
    <property type="project" value="InterPro"/>
</dbReference>
<dbReference type="GO" id="GO:0006508">
    <property type="term" value="P:proteolysis"/>
    <property type="evidence" value="ECO:0007669"/>
    <property type="project" value="UniProtKB-KW"/>
</dbReference>
<dbReference type="RefSeq" id="WP_318279217.1">
    <property type="nucleotide sequence ID" value="NZ_BJUU01000012.1"/>
</dbReference>
<evidence type="ECO:0000259" key="14">
    <source>
        <dbReference type="Pfam" id="PF01433"/>
    </source>
</evidence>
<evidence type="ECO:0000256" key="9">
    <source>
        <dbReference type="ARBA" id="ARBA00022833"/>
    </source>
</evidence>
<evidence type="ECO:0000313" key="17">
    <source>
        <dbReference type="Proteomes" id="UP000321749"/>
    </source>
</evidence>
<dbReference type="InterPro" id="IPR045357">
    <property type="entry name" value="Aminopeptidase_N-like_N"/>
</dbReference>
<dbReference type="GO" id="GO:0016285">
    <property type="term" value="F:alanyl aminopeptidase activity"/>
    <property type="evidence" value="ECO:0007669"/>
    <property type="project" value="UniProtKB-EC"/>
</dbReference>
<evidence type="ECO:0000256" key="4">
    <source>
        <dbReference type="ARBA" id="ARBA00012564"/>
    </source>
</evidence>
<dbReference type="EMBL" id="BJUU01000012">
    <property type="protein sequence ID" value="GEK80681.1"/>
    <property type="molecule type" value="Genomic_DNA"/>
</dbReference>
<evidence type="ECO:0000256" key="5">
    <source>
        <dbReference type="ARBA" id="ARBA00015611"/>
    </source>
</evidence>